<accession>A0AAD4MXC4</accession>
<feature type="transmembrane region" description="Helical" evidence="1">
    <location>
        <begin position="302"/>
        <end position="327"/>
    </location>
</feature>
<feature type="transmembrane region" description="Helical" evidence="1">
    <location>
        <begin position="483"/>
        <end position="505"/>
    </location>
</feature>
<dbReference type="PANTHER" id="PTHR46955:SF3">
    <property type="entry name" value="G_PROTEIN_RECEP_F1_2 DOMAIN-CONTAINING PROTEIN"/>
    <property type="match status" value="1"/>
</dbReference>
<feature type="transmembrane region" description="Helical" evidence="1">
    <location>
        <begin position="269"/>
        <end position="290"/>
    </location>
</feature>
<dbReference type="EMBL" id="JAKKPZ010000047">
    <property type="protein sequence ID" value="KAI1706520.1"/>
    <property type="molecule type" value="Genomic_DNA"/>
</dbReference>
<keyword evidence="1" id="KW-0472">Membrane</keyword>
<dbReference type="InterPro" id="IPR052322">
    <property type="entry name" value="Mito_rRNA_Mtase_NSUN4"/>
</dbReference>
<feature type="transmembrane region" description="Helical" evidence="1">
    <location>
        <begin position="347"/>
        <end position="368"/>
    </location>
</feature>
<proteinExistence type="predicted"/>
<feature type="transmembrane region" description="Helical" evidence="1">
    <location>
        <begin position="90"/>
        <end position="112"/>
    </location>
</feature>
<keyword evidence="1" id="KW-1133">Transmembrane helix</keyword>
<dbReference type="AlphaFoldDB" id="A0AAD4MXC4"/>
<sequence length="836" mass="96177">MADYTNVVELISRIAGNILYAISFYRIFRILQHVYIIYRYHQQRGTSTISVPLIIFFVCWMCEIITVIPNCASILWAWQPSGDYMREPSFFFWMGIWNMLSIAALPVSVFFLTLDRILIISYPLRKIDRQRKILVIFCIATIAFSVLINLYGCLQELPLPQEIKCRVFSCLFKRTRQAIFTVTRMAGGFINFIAGAFFFYKLWRVTQANKEANRAVYHTASENGNNKSSNNKQNRMAVLIIAMELLLNFVPQLVSLMNYNNCLDLIEKSAAIIFFSIAFALIIRILSTMYHSYASNTPGFKAYHLPVCLIIYFLCWALQIITSIPYFTYFIVSWTPNGANYDDGVKIFWTSIWTQCGMTTIPIAVLCLTVDRIMCISFPAQYLKRQNLTIFLTVTAISVVLIGNLWDVFRELPVKSNTGCRVYVCVFKTTNMEVYTYTKMIGGLLNCSTGLYFFFKLWNVNKHNLVDQNSTQMSSSNKKVNRIAMLVILGEFSLNFLPQFCALLLQKVSGVMVGQYIGPYNIFCASIDAFLASLIYSKTLRIIETASLQKMDCQKRQISLSTETIADVLRYLSRKNLAQHIYFVNRYIWQIATSHKLVPNMLSFMIIYIDTMAKDGQVHYSFDDIQEYVKDFNPDTKRGYGNLIRVVKSNYSVYQVPVSYFVEKMPAPKFVHFCDVRVRHCEDEALIDFLRDANESFIGCDLTIEYLDDPIANDTQKKLTYLLANAFIKPAQISLELNCDSGLLHQIMQTEGILNCSKLKFCVPNYTQEFHCSLLNWLQNYGHEESNPVAQRGIIIYKYLLLFEYPSKMVLQMAEHLKQIHVGAELSSLCGPSKPS</sequence>
<feature type="transmembrane region" description="Helical" evidence="1">
    <location>
        <begin position="178"/>
        <end position="200"/>
    </location>
</feature>
<keyword evidence="3" id="KW-1185">Reference proteome</keyword>
<feature type="transmembrane region" description="Helical" evidence="1">
    <location>
        <begin position="517"/>
        <end position="536"/>
    </location>
</feature>
<dbReference type="Proteomes" id="UP001201812">
    <property type="component" value="Unassembled WGS sequence"/>
</dbReference>
<dbReference type="PANTHER" id="PTHR46955">
    <property type="entry name" value="PROTEIN CBG01349-RELATED"/>
    <property type="match status" value="1"/>
</dbReference>
<feature type="transmembrane region" description="Helical" evidence="1">
    <location>
        <begin position="236"/>
        <end position="257"/>
    </location>
</feature>
<reference evidence="2" key="1">
    <citation type="submission" date="2022-01" db="EMBL/GenBank/DDBJ databases">
        <title>Genome Sequence Resource for Two Populations of Ditylenchus destructor, the Migratory Endoparasitic Phytonematode.</title>
        <authorList>
            <person name="Zhang H."/>
            <person name="Lin R."/>
            <person name="Xie B."/>
        </authorList>
    </citation>
    <scope>NUCLEOTIDE SEQUENCE</scope>
    <source>
        <strain evidence="2">BazhouSP</strain>
    </source>
</reference>
<evidence type="ECO:0000256" key="1">
    <source>
        <dbReference type="SAM" id="Phobius"/>
    </source>
</evidence>
<evidence type="ECO:0000313" key="2">
    <source>
        <dbReference type="EMBL" id="KAI1706520.1"/>
    </source>
</evidence>
<feature type="transmembrane region" description="Helical" evidence="1">
    <location>
        <begin position="133"/>
        <end position="152"/>
    </location>
</feature>
<dbReference type="Gene3D" id="1.20.1070.10">
    <property type="entry name" value="Rhodopsin 7-helix transmembrane proteins"/>
    <property type="match status" value="2"/>
</dbReference>
<feature type="transmembrane region" description="Helical" evidence="1">
    <location>
        <begin position="437"/>
        <end position="455"/>
    </location>
</feature>
<organism evidence="2 3">
    <name type="scientific">Ditylenchus destructor</name>
    <dbReference type="NCBI Taxonomy" id="166010"/>
    <lineage>
        <taxon>Eukaryota</taxon>
        <taxon>Metazoa</taxon>
        <taxon>Ecdysozoa</taxon>
        <taxon>Nematoda</taxon>
        <taxon>Chromadorea</taxon>
        <taxon>Rhabditida</taxon>
        <taxon>Tylenchina</taxon>
        <taxon>Tylenchomorpha</taxon>
        <taxon>Sphaerularioidea</taxon>
        <taxon>Anguinidae</taxon>
        <taxon>Anguininae</taxon>
        <taxon>Ditylenchus</taxon>
    </lineage>
</organism>
<feature type="transmembrane region" description="Helical" evidence="1">
    <location>
        <begin position="388"/>
        <end position="406"/>
    </location>
</feature>
<protein>
    <submittedName>
        <fullName evidence="2">Uncharacterized protein</fullName>
    </submittedName>
</protein>
<evidence type="ECO:0000313" key="3">
    <source>
        <dbReference type="Proteomes" id="UP001201812"/>
    </source>
</evidence>
<gene>
    <name evidence="2" type="ORF">DdX_12980</name>
</gene>
<comment type="caution">
    <text evidence="2">The sequence shown here is derived from an EMBL/GenBank/DDBJ whole genome shotgun (WGS) entry which is preliminary data.</text>
</comment>
<feature type="transmembrane region" description="Helical" evidence="1">
    <location>
        <begin position="50"/>
        <end position="78"/>
    </location>
</feature>
<name>A0AAD4MXC4_9BILA</name>
<keyword evidence="1" id="KW-0812">Transmembrane</keyword>